<evidence type="ECO:0000313" key="2">
    <source>
        <dbReference type="Proteomes" id="UP000095651"/>
    </source>
</evidence>
<dbReference type="AlphaFoldDB" id="A0A174AHD5"/>
<protein>
    <submittedName>
        <fullName evidence="1">Uncharacterized protein</fullName>
    </submittedName>
</protein>
<accession>A0A174AHD5</accession>
<organism evidence="1 2">
    <name type="scientific">Hungatella hathewayi</name>
    <dbReference type="NCBI Taxonomy" id="154046"/>
    <lineage>
        <taxon>Bacteria</taxon>
        <taxon>Bacillati</taxon>
        <taxon>Bacillota</taxon>
        <taxon>Clostridia</taxon>
        <taxon>Lachnospirales</taxon>
        <taxon>Lachnospiraceae</taxon>
        <taxon>Hungatella</taxon>
    </lineage>
</organism>
<name>A0A174AHD5_9FIRM</name>
<reference evidence="1 2" key="1">
    <citation type="submission" date="2015-09" db="EMBL/GenBank/DDBJ databases">
        <authorList>
            <consortium name="Pathogen Informatics"/>
        </authorList>
    </citation>
    <scope>NUCLEOTIDE SEQUENCE [LARGE SCALE GENOMIC DNA]</scope>
    <source>
        <strain evidence="1 2">2789STDY5608850</strain>
    </source>
</reference>
<sequence>MKYLEYPLFAEGYVNRFLTAGVFTEVQQFDKVKLHGRVNEWLKKGFAIHENPCRKEFVRKRQENMPDYLELDGAADGKNVEVFGQTRPLIPYFPFGNTGVDGSGFYYCPTWLRMYSYVLLEAETDCDVEFELETCGGVTIWVDGAFVTDFTPFTRNMVKKTTVVLPLKAGKNRLLVCLDDLAERDTDYYFRLKRLGDASLTMLVPVRDEVDADVIGRMENMLDQMYFDKEAYISETVKLNISNPFSCPLPVTVEVAPGEFIEKMEGQESLVRTFRYELEPDQKVLELFESDEIPPGYCYFTACANHQGISLKRKIGNQLVRKEFLEYHEADLEERKRHILEVITEYAPENTYKAAALLKLGRETERAERILLTELPGVWARKDCSDFHFIIMLYIYHTFYERLSPKMREELELAMCGFRYWIDEPGDDVMWFFSENHALLFHCCQYLAGSWLPHRTFTGSGKTGREVSARGEELLREWFEGFFEEFITEWNSNAYIPVDVLGLGTLYNLTEPGSEFHQKAKRALDMIFYSLRVNAHKGAVMTSFGRSYEKELKGNYNAGTTSLLYLAYGDGYLNRACNGCIPLALGDYAAPEVFKPYGALKENQELIFRNTQGFEKHVNLYLYKNAYALLSTAVGFKPFQKGYQEHIVQAVIDELAQVFVNHPGESFPYGSGRPNFWAGNGSLPLAVQYRNTAILRYRIGREERIGYTHAYIPLSAFTRYLGEDGVIVLEKDGAYIAVKAMNGLTMQQEGPNCFREFMSQGRDNVWVIRAGRMDEYGDLDALLAAFKKIEIRTDGEETVVRDERGTEFLTGPDFLLKVNGETVYDYPLDVEGKLNLEECDRG</sequence>
<gene>
    <name evidence="1" type="ORF">ERS852407_01344</name>
</gene>
<proteinExistence type="predicted"/>
<evidence type="ECO:0000313" key="1">
    <source>
        <dbReference type="EMBL" id="CUN88111.1"/>
    </source>
</evidence>
<dbReference type="RefSeq" id="WP_055653627.1">
    <property type="nucleotide sequence ID" value="NZ_CABIXC010000002.1"/>
</dbReference>
<dbReference type="Proteomes" id="UP000095651">
    <property type="component" value="Unassembled WGS sequence"/>
</dbReference>
<dbReference type="EMBL" id="CYZE01000002">
    <property type="protein sequence ID" value="CUN88111.1"/>
    <property type="molecule type" value="Genomic_DNA"/>
</dbReference>